<accession>A0A7I7Z308</accession>
<dbReference type="EMBL" id="AP022614">
    <property type="protein sequence ID" value="BBZ47533.1"/>
    <property type="molecule type" value="Genomic_DNA"/>
</dbReference>
<evidence type="ECO:0000259" key="8">
    <source>
        <dbReference type="Pfam" id="PF03176"/>
    </source>
</evidence>
<dbReference type="InterPro" id="IPR050545">
    <property type="entry name" value="Mycobact_MmpL"/>
</dbReference>
<evidence type="ECO:0000256" key="1">
    <source>
        <dbReference type="ARBA" id="ARBA00004651"/>
    </source>
</evidence>
<evidence type="ECO:0000313" key="10">
    <source>
        <dbReference type="Proteomes" id="UP000467105"/>
    </source>
</evidence>
<comment type="similarity">
    <text evidence="2">Belongs to the resistance-nodulation-cell division (RND) (TC 2.A.6) family. MmpL subfamily.</text>
</comment>
<keyword evidence="10" id="KW-1185">Reference proteome</keyword>
<dbReference type="Pfam" id="PF03176">
    <property type="entry name" value="MMPL"/>
    <property type="match status" value="1"/>
</dbReference>
<protein>
    <recommendedName>
        <fullName evidence="8">Membrane transport protein MMPL domain-containing protein</fullName>
    </recommendedName>
</protein>
<feature type="region of interest" description="Disordered" evidence="7">
    <location>
        <begin position="422"/>
        <end position="445"/>
    </location>
</feature>
<dbReference type="InterPro" id="IPR004869">
    <property type="entry name" value="MMPL_dom"/>
</dbReference>
<evidence type="ECO:0000256" key="5">
    <source>
        <dbReference type="ARBA" id="ARBA00022989"/>
    </source>
</evidence>
<evidence type="ECO:0000256" key="3">
    <source>
        <dbReference type="ARBA" id="ARBA00022475"/>
    </source>
</evidence>
<dbReference type="PANTHER" id="PTHR33406:SF6">
    <property type="entry name" value="MEMBRANE PROTEIN YDGH-RELATED"/>
    <property type="match status" value="1"/>
</dbReference>
<dbReference type="PANTHER" id="PTHR33406">
    <property type="entry name" value="MEMBRANE PROTEIN MJ1562-RELATED"/>
    <property type="match status" value="1"/>
</dbReference>
<keyword evidence="3" id="KW-1003">Cell membrane</keyword>
<dbReference type="NCBIfam" id="TIGR03057">
    <property type="entry name" value="xxxLxxG_by_4"/>
    <property type="match status" value="1"/>
</dbReference>
<keyword evidence="5" id="KW-1133">Transmembrane helix</keyword>
<reference evidence="9 10" key="1">
    <citation type="journal article" date="2019" name="Emerg. Microbes Infect.">
        <title>Comprehensive subspecies identification of 175 nontuberculous mycobacteria species based on 7547 genomic profiles.</title>
        <authorList>
            <person name="Matsumoto Y."/>
            <person name="Kinjo T."/>
            <person name="Motooka D."/>
            <person name="Nabeya D."/>
            <person name="Jung N."/>
            <person name="Uechi K."/>
            <person name="Horii T."/>
            <person name="Iida T."/>
            <person name="Fujita J."/>
            <person name="Nakamura S."/>
        </authorList>
    </citation>
    <scope>NUCLEOTIDE SEQUENCE [LARGE SCALE GENOMIC DNA]</scope>
    <source>
        <strain evidence="9 10">JCM 14742</strain>
    </source>
</reference>
<evidence type="ECO:0000256" key="4">
    <source>
        <dbReference type="ARBA" id="ARBA00022692"/>
    </source>
</evidence>
<dbReference type="GO" id="GO:0005886">
    <property type="term" value="C:plasma membrane"/>
    <property type="evidence" value="ECO:0007669"/>
    <property type="project" value="UniProtKB-SubCell"/>
</dbReference>
<organism evidence="9 10">
    <name type="scientific">Mycobacterium parmense</name>
    <dbReference type="NCBI Taxonomy" id="185642"/>
    <lineage>
        <taxon>Bacteria</taxon>
        <taxon>Bacillati</taxon>
        <taxon>Actinomycetota</taxon>
        <taxon>Actinomycetes</taxon>
        <taxon>Mycobacteriales</taxon>
        <taxon>Mycobacteriaceae</taxon>
        <taxon>Mycobacterium</taxon>
        <taxon>Mycobacterium simiae complex</taxon>
    </lineage>
</organism>
<feature type="domain" description="Membrane transport protein MMPL" evidence="8">
    <location>
        <begin position="307"/>
        <end position="426"/>
    </location>
</feature>
<comment type="subcellular location">
    <subcellularLocation>
        <location evidence="1">Cell membrane</location>
        <topology evidence="1">Multi-pass membrane protein</topology>
    </subcellularLocation>
</comment>
<keyword evidence="6" id="KW-0472">Membrane</keyword>
<name>A0A7I7Z308_9MYCO</name>
<gene>
    <name evidence="9" type="ORF">MPRM_48140</name>
</gene>
<proteinExistence type="inferred from homology"/>
<dbReference type="InterPro" id="IPR023908">
    <property type="entry name" value="xxxLxxG_rpt"/>
</dbReference>
<evidence type="ECO:0000256" key="6">
    <source>
        <dbReference type="ARBA" id="ARBA00023136"/>
    </source>
</evidence>
<dbReference type="AlphaFoldDB" id="A0A7I7Z308"/>
<keyword evidence="4" id="KW-0812">Transmembrane</keyword>
<dbReference type="Proteomes" id="UP000467105">
    <property type="component" value="Chromosome"/>
</dbReference>
<evidence type="ECO:0000256" key="7">
    <source>
        <dbReference type="SAM" id="MobiDB-lite"/>
    </source>
</evidence>
<evidence type="ECO:0000313" key="9">
    <source>
        <dbReference type="EMBL" id="BBZ47533.1"/>
    </source>
</evidence>
<evidence type="ECO:0000256" key="2">
    <source>
        <dbReference type="ARBA" id="ARBA00010157"/>
    </source>
</evidence>
<sequence length="465" mass="49550">MAVVRRPTPLLAASLALVLGLAAVALTMRMSYDDRQGEPDTTASNEGYHLLDRHFRKDIVITQFMVVESRTDMHTGKGLADLDEMASRVSQLPGVTKVSGVTRPTGARLDQAQLSWQNVQIGNKMADAVAKGDAHKTDLTKLTGGADQLASGLAQLDTTLRTALTPLTGILNQAQSSGSQFQRFRPLLQQLSTTTPTIDQAIRAGPGLRQEAQQAQNAIATIDPLVGALNTSPWFASTPECTQIRDQVRILVTLRDGGFFSQLANLGDMYQPGGDTAGGTMADLQNTVTSLNKAFGALGDPADMAGNIRRLQNGISQLASGAQALATGVHTLADSNIEMLSGMSQIATQLQNSARSSAGSDNSSGFCLPANAFENRQFSDVAKHFLSADGKTARFAIESSYNPYSSEAMDLAQKITQVADAARPTPPWPTPKYRWPDSPPSTPISSAFCRPTSICWPLPRSSSSD</sequence>